<evidence type="ECO:0000256" key="5">
    <source>
        <dbReference type="ARBA" id="ARBA00023016"/>
    </source>
</evidence>
<dbReference type="FunFam" id="2.30.22.10:FF:000001">
    <property type="entry name" value="Protein GrpE"/>
    <property type="match status" value="1"/>
</dbReference>
<proteinExistence type="inferred from homology"/>
<dbReference type="SUPFAM" id="SSF51064">
    <property type="entry name" value="Head domain of nucleotide exchange factor GrpE"/>
    <property type="match status" value="1"/>
</dbReference>
<accession>A0A1Y4LJ00</accession>
<dbReference type="InterPro" id="IPR013805">
    <property type="entry name" value="GrpE_CC"/>
</dbReference>
<dbReference type="PROSITE" id="PS01071">
    <property type="entry name" value="GRPE"/>
    <property type="match status" value="1"/>
</dbReference>
<keyword evidence="5 10" id="KW-0346">Stress response</keyword>
<evidence type="ECO:0000256" key="8">
    <source>
        <dbReference type="ARBA" id="ARBA00072274"/>
    </source>
</evidence>
<dbReference type="SUPFAM" id="SSF58014">
    <property type="entry name" value="Coiled-coil domain of nucleotide exchange factor GrpE"/>
    <property type="match status" value="1"/>
</dbReference>
<organism evidence="14 15">
    <name type="scientific">Butyricicoccus pullicaecorum</name>
    <dbReference type="NCBI Taxonomy" id="501571"/>
    <lineage>
        <taxon>Bacteria</taxon>
        <taxon>Bacillati</taxon>
        <taxon>Bacillota</taxon>
        <taxon>Clostridia</taxon>
        <taxon>Eubacteriales</taxon>
        <taxon>Butyricicoccaceae</taxon>
        <taxon>Butyricicoccus</taxon>
    </lineage>
</organism>
<dbReference type="PRINTS" id="PR00773">
    <property type="entry name" value="GRPEPROTEIN"/>
</dbReference>
<dbReference type="GO" id="GO:0006457">
    <property type="term" value="P:protein folding"/>
    <property type="evidence" value="ECO:0007669"/>
    <property type="project" value="InterPro"/>
</dbReference>
<evidence type="ECO:0000256" key="6">
    <source>
        <dbReference type="ARBA" id="ARBA00023186"/>
    </source>
</evidence>
<evidence type="ECO:0000256" key="7">
    <source>
        <dbReference type="ARBA" id="ARBA00053401"/>
    </source>
</evidence>
<dbReference type="InterPro" id="IPR000740">
    <property type="entry name" value="GrpE"/>
</dbReference>
<evidence type="ECO:0000256" key="13">
    <source>
        <dbReference type="SAM" id="MobiDB-lite"/>
    </source>
</evidence>
<evidence type="ECO:0000256" key="10">
    <source>
        <dbReference type="HAMAP-Rule" id="MF_01151"/>
    </source>
</evidence>
<sequence length="180" mass="20010">MANEKENLQTEEEVETVQTEAADETAETQAGTEESALSALQAQYDELNDRYLRMAAEYDNFRKRSRAERDSVHAEAVAYAVKALLATVDNLSRALAQPTVDAAYKQGIEMTYNQMMESFQSLGVTEIVSEPGTVFDPNLHNAVMHIDDDSFGENVIAEVFQKGFQLGDKVIRHAMVKVAN</sequence>
<dbReference type="PANTHER" id="PTHR21237">
    <property type="entry name" value="GRPE PROTEIN"/>
    <property type="match status" value="1"/>
</dbReference>
<dbReference type="RefSeq" id="WP_087415477.1">
    <property type="nucleotide sequence ID" value="NZ_NFKL01000017.1"/>
</dbReference>
<gene>
    <name evidence="10" type="primary">grpE</name>
    <name evidence="14" type="ORF">B5F15_11895</name>
</gene>
<evidence type="ECO:0000256" key="2">
    <source>
        <dbReference type="ARBA" id="ARBA00009054"/>
    </source>
</evidence>
<evidence type="ECO:0000256" key="1">
    <source>
        <dbReference type="ARBA" id="ARBA00004496"/>
    </source>
</evidence>
<dbReference type="HAMAP" id="MF_01151">
    <property type="entry name" value="GrpE"/>
    <property type="match status" value="1"/>
</dbReference>
<evidence type="ECO:0000313" key="14">
    <source>
        <dbReference type="EMBL" id="OUP56686.1"/>
    </source>
</evidence>
<dbReference type="GO" id="GO:0042803">
    <property type="term" value="F:protein homodimerization activity"/>
    <property type="evidence" value="ECO:0007669"/>
    <property type="project" value="InterPro"/>
</dbReference>
<evidence type="ECO:0000256" key="11">
    <source>
        <dbReference type="RuleBase" id="RU000639"/>
    </source>
</evidence>
<dbReference type="Proteomes" id="UP000195326">
    <property type="component" value="Unassembled WGS sequence"/>
</dbReference>
<dbReference type="GO" id="GO:0051082">
    <property type="term" value="F:unfolded protein binding"/>
    <property type="evidence" value="ECO:0007669"/>
    <property type="project" value="TreeGrafter"/>
</dbReference>
<reference evidence="15" key="1">
    <citation type="submission" date="2017-04" db="EMBL/GenBank/DDBJ databases">
        <title>Function of individual gut microbiota members based on whole genome sequencing of pure cultures obtained from chicken caecum.</title>
        <authorList>
            <person name="Medvecky M."/>
            <person name="Cejkova D."/>
            <person name="Polansky O."/>
            <person name="Karasova D."/>
            <person name="Kubasova T."/>
            <person name="Cizek A."/>
            <person name="Rychlik I."/>
        </authorList>
    </citation>
    <scope>NUCLEOTIDE SEQUENCE [LARGE SCALE GENOMIC DNA]</scope>
    <source>
        <strain evidence="15">An179</strain>
    </source>
</reference>
<protein>
    <recommendedName>
        <fullName evidence="8 10">Protein GrpE</fullName>
    </recommendedName>
    <alternativeName>
        <fullName evidence="9 10">HSP-70 cofactor</fullName>
    </alternativeName>
</protein>
<dbReference type="Gene3D" id="3.90.20.20">
    <property type="match status" value="1"/>
</dbReference>
<evidence type="ECO:0000256" key="4">
    <source>
        <dbReference type="ARBA" id="ARBA00022490"/>
    </source>
</evidence>
<comment type="function">
    <text evidence="7 10 11">Participates actively in the response to hyperosmotic and heat shock by preventing the aggregation of stress-denatured proteins, in association with DnaK and GrpE. It is the nucleotide exchange factor for DnaK and may function as a thermosensor. Unfolded proteins bind initially to DnaJ; upon interaction with the DnaJ-bound protein, DnaK hydrolyzes its bound ATP, resulting in the formation of a stable complex. GrpE releases ADP from DnaK; ATP binding to DnaK triggers the release of the substrate protein, thus completing the reaction cycle. Several rounds of ATP-dependent interactions between DnaJ, DnaK and GrpE are required for fully efficient folding.</text>
</comment>
<keyword evidence="6 10" id="KW-0143">Chaperone</keyword>
<feature type="compositionally biased region" description="Low complexity" evidence="13">
    <location>
        <begin position="27"/>
        <end position="36"/>
    </location>
</feature>
<comment type="subcellular location">
    <subcellularLocation>
        <location evidence="1 10">Cytoplasm</location>
    </subcellularLocation>
</comment>
<dbReference type="EMBL" id="NFKL01000017">
    <property type="protein sequence ID" value="OUP56686.1"/>
    <property type="molecule type" value="Genomic_DNA"/>
</dbReference>
<evidence type="ECO:0000256" key="9">
    <source>
        <dbReference type="ARBA" id="ARBA00076414"/>
    </source>
</evidence>
<evidence type="ECO:0000256" key="12">
    <source>
        <dbReference type="RuleBase" id="RU004478"/>
    </source>
</evidence>
<evidence type="ECO:0000256" key="3">
    <source>
        <dbReference type="ARBA" id="ARBA00011738"/>
    </source>
</evidence>
<dbReference type="CDD" id="cd00446">
    <property type="entry name" value="GrpE"/>
    <property type="match status" value="1"/>
</dbReference>
<dbReference type="GO" id="GO:0000774">
    <property type="term" value="F:adenyl-nucleotide exchange factor activity"/>
    <property type="evidence" value="ECO:0007669"/>
    <property type="project" value="InterPro"/>
</dbReference>
<dbReference type="Gene3D" id="2.30.22.10">
    <property type="entry name" value="Head domain of nucleotide exchange factor GrpE"/>
    <property type="match status" value="1"/>
</dbReference>
<keyword evidence="4 10" id="KW-0963">Cytoplasm</keyword>
<dbReference type="GO" id="GO:0051087">
    <property type="term" value="F:protein-folding chaperone binding"/>
    <property type="evidence" value="ECO:0007669"/>
    <property type="project" value="InterPro"/>
</dbReference>
<comment type="caution">
    <text evidence="14">The sequence shown here is derived from an EMBL/GenBank/DDBJ whole genome shotgun (WGS) entry which is preliminary data.</text>
</comment>
<evidence type="ECO:0000313" key="15">
    <source>
        <dbReference type="Proteomes" id="UP000195326"/>
    </source>
</evidence>
<feature type="compositionally biased region" description="Acidic residues" evidence="13">
    <location>
        <begin position="9"/>
        <end position="26"/>
    </location>
</feature>
<dbReference type="STRING" id="501571.GCA_900143195_00954"/>
<dbReference type="PANTHER" id="PTHR21237:SF23">
    <property type="entry name" value="GRPE PROTEIN HOMOLOG, MITOCHONDRIAL"/>
    <property type="match status" value="1"/>
</dbReference>
<comment type="subunit">
    <text evidence="3 10">Homodimer.</text>
</comment>
<dbReference type="AlphaFoldDB" id="A0A1Y4LJ00"/>
<dbReference type="GO" id="GO:0005737">
    <property type="term" value="C:cytoplasm"/>
    <property type="evidence" value="ECO:0007669"/>
    <property type="project" value="UniProtKB-SubCell"/>
</dbReference>
<feature type="region of interest" description="Disordered" evidence="13">
    <location>
        <begin position="1"/>
        <end position="36"/>
    </location>
</feature>
<dbReference type="NCBIfam" id="NF010738">
    <property type="entry name" value="PRK14140.1"/>
    <property type="match status" value="1"/>
</dbReference>
<name>A0A1Y4LJ00_9FIRM</name>
<comment type="similarity">
    <text evidence="2 10 12">Belongs to the GrpE family.</text>
</comment>
<dbReference type="InterPro" id="IPR009012">
    <property type="entry name" value="GrpE_head"/>
</dbReference>
<dbReference type="Pfam" id="PF01025">
    <property type="entry name" value="GrpE"/>
    <property type="match status" value="1"/>
</dbReference>